<dbReference type="RefSeq" id="WP_135328001.1">
    <property type="nucleotide sequence ID" value="NZ_SRJC01000003.1"/>
</dbReference>
<sequence>MKENCQDCQYVYERLKQQEETIAQLVQIIATTNQKVIDLHKRQMGVEHQIIREQPQLFMTSR</sequence>
<protein>
    <submittedName>
        <fullName evidence="1">Uncharacterized protein</fullName>
    </submittedName>
</protein>
<dbReference type="Proteomes" id="UP000297982">
    <property type="component" value="Unassembled WGS sequence"/>
</dbReference>
<evidence type="ECO:0000313" key="2">
    <source>
        <dbReference type="Proteomes" id="UP000297982"/>
    </source>
</evidence>
<accession>A0A4Z0H042</accession>
<comment type="caution">
    <text evidence="1">The sequence shown here is derived from an EMBL/GenBank/DDBJ whole genome shotgun (WGS) entry which is preliminary data.</text>
</comment>
<reference evidence="1 2" key="1">
    <citation type="journal article" date="2003" name="Int. J. Syst. Evol. Microbiol.">
        <title>Halobacillus salinus sp. nov., isolated from a salt lake on the coast of the East Sea in Korea.</title>
        <authorList>
            <person name="Yoon J.H."/>
            <person name="Kang K.H."/>
            <person name="Park Y.H."/>
        </authorList>
    </citation>
    <scope>NUCLEOTIDE SEQUENCE [LARGE SCALE GENOMIC DNA]</scope>
    <source>
        <strain evidence="1 2">HSL-3</strain>
    </source>
</reference>
<dbReference type="STRING" id="192814.GCA_900166575_03346"/>
<name>A0A4Z0H042_9BACI</name>
<dbReference type="EMBL" id="SRJC01000003">
    <property type="protein sequence ID" value="TGB02358.1"/>
    <property type="molecule type" value="Genomic_DNA"/>
</dbReference>
<proteinExistence type="predicted"/>
<evidence type="ECO:0000313" key="1">
    <source>
        <dbReference type="EMBL" id="TGB02358.1"/>
    </source>
</evidence>
<organism evidence="1 2">
    <name type="scientific">Halobacillus salinus</name>
    <dbReference type="NCBI Taxonomy" id="192814"/>
    <lineage>
        <taxon>Bacteria</taxon>
        <taxon>Bacillati</taxon>
        <taxon>Bacillota</taxon>
        <taxon>Bacilli</taxon>
        <taxon>Bacillales</taxon>
        <taxon>Bacillaceae</taxon>
        <taxon>Halobacillus</taxon>
    </lineage>
</organism>
<gene>
    <name evidence="1" type="ORF">E4663_13520</name>
</gene>
<keyword evidence="2" id="KW-1185">Reference proteome</keyword>
<dbReference type="AlphaFoldDB" id="A0A4Z0H042"/>